<dbReference type="GO" id="GO:0006325">
    <property type="term" value="P:chromatin organization"/>
    <property type="evidence" value="ECO:0007669"/>
    <property type="project" value="UniProtKB-KW"/>
</dbReference>
<dbReference type="InterPro" id="IPR001680">
    <property type="entry name" value="WD40_rpt"/>
</dbReference>
<evidence type="ECO:0000313" key="7">
    <source>
        <dbReference type="Proteomes" id="UP000192257"/>
    </source>
</evidence>
<keyword evidence="1" id="KW-0853">WD repeat</keyword>
<dbReference type="Pfam" id="PF00400">
    <property type="entry name" value="WD40"/>
    <property type="match status" value="1"/>
</dbReference>
<feature type="region of interest" description="Disordered" evidence="4">
    <location>
        <begin position="185"/>
        <end position="207"/>
    </location>
</feature>
<dbReference type="Gene3D" id="2.130.10.10">
    <property type="entry name" value="YVTN repeat-like/Quinoprotein amine dehydrogenase"/>
    <property type="match status" value="1"/>
</dbReference>
<feature type="region of interest" description="Disordered" evidence="4">
    <location>
        <begin position="1"/>
        <end position="34"/>
    </location>
</feature>
<accession>A0A1X0NIM0</accession>
<dbReference type="SMART" id="SM00320">
    <property type="entry name" value="WD40"/>
    <property type="match status" value="6"/>
</dbReference>
<dbReference type="InterPro" id="IPR036322">
    <property type="entry name" value="WD40_repeat_dom_sf"/>
</dbReference>
<name>A0A1X0NIM0_9TRYP</name>
<dbReference type="RefSeq" id="XP_028878670.1">
    <property type="nucleotide sequence ID" value="XM_029030071.1"/>
</dbReference>
<dbReference type="AlphaFoldDB" id="A0A1X0NIM0"/>
<feature type="domain" description="Histone-binding protein RBBP4-like N-terminal" evidence="5">
    <location>
        <begin position="40"/>
        <end position="106"/>
    </location>
</feature>
<proteinExistence type="predicted"/>
<comment type="caution">
    <text evidence="6">The sequence shown here is derived from an EMBL/GenBank/DDBJ whole genome shotgun (WGS) entry which is preliminary data.</text>
</comment>
<organism evidence="6 7">
    <name type="scientific">Trypanosoma theileri</name>
    <dbReference type="NCBI Taxonomy" id="67003"/>
    <lineage>
        <taxon>Eukaryota</taxon>
        <taxon>Discoba</taxon>
        <taxon>Euglenozoa</taxon>
        <taxon>Kinetoplastea</taxon>
        <taxon>Metakinetoplastina</taxon>
        <taxon>Trypanosomatida</taxon>
        <taxon>Trypanosomatidae</taxon>
        <taxon>Trypanosoma</taxon>
    </lineage>
</organism>
<evidence type="ECO:0000259" key="5">
    <source>
        <dbReference type="Pfam" id="PF12265"/>
    </source>
</evidence>
<reference evidence="6 7" key="1">
    <citation type="submission" date="2017-03" db="EMBL/GenBank/DDBJ databases">
        <title>An alternative strategy for trypanosome survival in the mammalian bloodstream revealed through genome and transcriptome analysis of the ubiquitous bovine parasite Trypanosoma (Megatrypanum) theileri.</title>
        <authorList>
            <person name="Kelly S."/>
            <person name="Ivens A."/>
            <person name="Mott A."/>
            <person name="O'Neill E."/>
            <person name="Emms D."/>
            <person name="Macleod O."/>
            <person name="Voorheis P."/>
            <person name="Matthews J."/>
            <person name="Matthews K."/>
            <person name="Carrington M."/>
        </authorList>
    </citation>
    <scope>NUCLEOTIDE SEQUENCE [LARGE SCALE GENOMIC DNA]</scope>
    <source>
        <strain evidence="6">Edinburgh</strain>
    </source>
</reference>
<dbReference type="OrthoDB" id="427795at2759"/>
<dbReference type="EMBL" id="NBCO01000043">
    <property type="protein sequence ID" value="ORC84604.1"/>
    <property type="molecule type" value="Genomic_DNA"/>
</dbReference>
<dbReference type="Pfam" id="PF12265">
    <property type="entry name" value="CAF1C_H4-bd"/>
    <property type="match status" value="1"/>
</dbReference>
<evidence type="ECO:0000313" key="6">
    <source>
        <dbReference type="EMBL" id="ORC84604.1"/>
    </source>
</evidence>
<evidence type="ECO:0000256" key="3">
    <source>
        <dbReference type="ARBA" id="ARBA00022853"/>
    </source>
</evidence>
<dbReference type="PANTHER" id="PTHR22850">
    <property type="entry name" value="WD40 REPEAT FAMILY"/>
    <property type="match status" value="1"/>
</dbReference>
<evidence type="ECO:0000256" key="1">
    <source>
        <dbReference type="ARBA" id="ARBA00022574"/>
    </source>
</evidence>
<protein>
    <submittedName>
        <fullName evidence="6">Putative WD40 repeat protein</fullName>
    </submittedName>
</protein>
<dbReference type="STRING" id="67003.A0A1X0NIM0"/>
<feature type="compositionally biased region" description="Low complexity" evidence="4">
    <location>
        <begin position="22"/>
        <end position="33"/>
    </location>
</feature>
<dbReference type="InterPro" id="IPR050459">
    <property type="entry name" value="WD_repeat_RBAP46/RBAP48/MSI1"/>
</dbReference>
<dbReference type="VEuPathDB" id="TriTrypDB:TM35_000431720"/>
<keyword evidence="7" id="KW-1185">Reference proteome</keyword>
<evidence type="ECO:0000256" key="4">
    <source>
        <dbReference type="SAM" id="MobiDB-lite"/>
    </source>
</evidence>
<dbReference type="InterPro" id="IPR022052">
    <property type="entry name" value="Histone-bd_RBBP4-like_N"/>
</dbReference>
<dbReference type="InterPro" id="IPR015943">
    <property type="entry name" value="WD40/YVTN_repeat-like_dom_sf"/>
</dbReference>
<gene>
    <name evidence="6" type="ORF">TM35_000431720</name>
</gene>
<sequence length="465" mass="52031">MLAESDYEAPQNGAPETLKETSSVNSSQQSPVPYQETDTFCTWRKHVRDLYQNLVHIDLVWESPSVRLMPYVTEKMGLKTQTVLCCARTGGQEQPYIQMLSVSTPHTAETLDRTYDTYCDATGEVGGYGMAPSQVGMKVERRILHDGDPLTVRYMHTNPLVIGSGSSDGNVYIFDWSRISLNKFPNDPARPRAPLPPNELSSNPTDEERVNYHRRMRALNAVVAEQDRWDKRRGEGQHLLTLSGGNGSCETLDWSITPDGTLMSGSIGRLCYWHIANTSKDDARTVNPSHTYTLEESDVRVSDISFSWTEPHMFVTSTESGRVLSGDVRTPELVELFSLPVGVSSIAVSPLDGTSLLVGTRDGEVLYYDLRKSSEPVSISRLHDKAVSVVQWCPHSRHLFTSGGGDGKCCVFNSTMNRLLFKHACHTDNVTDLSWNWQEGFEGHLISVDINSITLWRPRDMFFVS</sequence>
<dbReference type="GeneID" id="39989851"/>
<dbReference type="SUPFAM" id="SSF50978">
    <property type="entry name" value="WD40 repeat-like"/>
    <property type="match status" value="1"/>
</dbReference>
<keyword evidence="3" id="KW-0156">Chromatin regulator</keyword>
<evidence type="ECO:0000256" key="2">
    <source>
        <dbReference type="ARBA" id="ARBA00022737"/>
    </source>
</evidence>
<keyword evidence="2" id="KW-0677">Repeat</keyword>
<dbReference type="Proteomes" id="UP000192257">
    <property type="component" value="Unassembled WGS sequence"/>
</dbReference>